<dbReference type="AlphaFoldDB" id="A0A1B6D7S4"/>
<reference evidence="1" key="1">
    <citation type="submission" date="2015-12" db="EMBL/GenBank/DDBJ databases">
        <title>De novo transcriptome assembly of four potential Pierce s Disease insect vectors from Arizona vineyards.</title>
        <authorList>
            <person name="Tassone E.E."/>
        </authorList>
    </citation>
    <scope>NUCLEOTIDE SEQUENCE</scope>
</reference>
<dbReference type="Pfam" id="PF24569">
    <property type="entry name" value="CFAP161"/>
    <property type="match status" value="1"/>
</dbReference>
<protein>
    <submittedName>
        <fullName evidence="1">Uncharacterized protein</fullName>
    </submittedName>
</protein>
<dbReference type="PANTHER" id="PTHR24274">
    <property type="entry name" value="CILIA- AND FLAGELLA-ASSOCIATED PROTEIN 161"/>
    <property type="match status" value="1"/>
</dbReference>
<dbReference type="EMBL" id="GEDC01015564">
    <property type="protein sequence ID" value="JAS21734.1"/>
    <property type="molecule type" value="Transcribed_RNA"/>
</dbReference>
<dbReference type="InterPro" id="IPR055325">
    <property type="entry name" value="CF161"/>
</dbReference>
<gene>
    <name evidence="1" type="ORF">g.13059</name>
</gene>
<organism evidence="1">
    <name type="scientific">Clastoptera arizonana</name>
    <name type="common">Arizona spittle bug</name>
    <dbReference type="NCBI Taxonomy" id="38151"/>
    <lineage>
        <taxon>Eukaryota</taxon>
        <taxon>Metazoa</taxon>
        <taxon>Ecdysozoa</taxon>
        <taxon>Arthropoda</taxon>
        <taxon>Hexapoda</taxon>
        <taxon>Insecta</taxon>
        <taxon>Pterygota</taxon>
        <taxon>Neoptera</taxon>
        <taxon>Paraneoptera</taxon>
        <taxon>Hemiptera</taxon>
        <taxon>Auchenorrhyncha</taxon>
        <taxon>Cercopoidea</taxon>
        <taxon>Clastopteridae</taxon>
        <taxon>Clastoptera</taxon>
    </lineage>
</organism>
<accession>A0A1B6D7S4</accession>
<dbReference type="GO" id="GO:0060271">
    <property type="term" value="P:cilium assembly"/>
    <property type="evidence" value="ECO:0007669"/>
    <property type="project" value="TreeGrafter"/>
</dbReference>
<sequence>MTGQNFSLNVRMGNWNEELFLEEDTIKRFMLKRDRGELLVQKTRLLFKNLLKEVSLDLPDNSFIRFGYVIQITAPECCREGESSGIILSGLVNEKEVDKIQHFVEGCLITGSTFLEPCVRNSFKICSADNSFRDGQPLTYGQHFCISAIEPNECDPLYIESEVPHILSTLGKSKHPLLRLTNFKNIYCFWKILPLDHEYREELEGTPVPCNTRVVIRHVASNRNLAVEGHVWFTTFFGSECELSVYS</sequence>
<name>A0A1B6D7S4_9HEMI</name>
<feature type="non-terminal residue" evidence="1">
    <location>
        <position position="247"/>
    </location>
</feature>
<dbReference type="PANTHER" id="PTHR24274:SF1">
    <property type="entry name" value="CILIA- AND FLAGELLA-ASSOCIATED PROTEIN 161"/>
    <property type="match status" value="1"/>
</dbReference>
<dbReference type="InterPro" id="IPR036300">
    <property type="entry name" value="MIR_dom_sf"/>
</dbReference>
<dbReference type="SUPFAM" id="SSF82109">
    <property type="entry name" value="MIR domain"/>
    <property type="match status" value="1"/>
</dbReference>
<proteinExistence type="predicted"/>
<evidence type="ECO:0000313" key="1">
    <source>
        <dbReference type="EMBL" id="JAS21734.1"/>
    </source>
</evidence>
<dbReference type="GO" id="GO:0031514">
    <property type="term" value="C:motile cilium"/>
    <property type="evidence" value="ECO:0007669"/>
    <property type="project" value="TreeGrafter"/>
</dbReference>